<dbReference type="GO" id="GO:0015689">
    <property type="term" value="P:molybdate ion transport"/>
    <property type="evidence" value="ECO:0007669"/>
    <property type="project" value="InterPro"/>
</dbReference>
<dbReference type="AlphaFoldDB" id="M2YF50"/>
<dbReference type="PANTHER" id="PTHR30632:SF0">
    <property type="entry name" value="SULFATE-BINDING PROTEIN"/>
    <property type="match status" value="1"/>
</dbReference>
<feature type="signal peptide" evidence="5">
    <location>
        <begin position="1"/>
        <end position="18"/>
    </location>
</feature>
<name>M2YF50_9MICC</name>
<evidence type="ECO:0000256" key="2">
    <source>
        <dbReference type="ARBA" id="ARBA00022723"/>
    </source>
</evidence>
<keyword evidence="7" id="KW-1185">Reference proteome</keyword>
<gene>
    <name evidence="6" type="ORF">C884_02123</name>
</gene>
<dbReference type="RefSeq" id="WP_006214136.1">
    <property type="nucleotide sequence ID" value="NZ_ANHZ02000005.1"/>
</dbReference>
<dbReference type="EMBL" id="ANHZ02000005">
    <property type="protein sequence ID" value="EME37209.1"/>
    <property type="molecule type" value="Genomic_DNA"/>
</dbReference>
<organism evidence="6 7">
    <name type="scientific">Kocuria palustris PEL</name>
    <dbReference type="NCBI Taxonomy" id="1236550"/>
    <lineage>
        <taxon>Bacteria</taxon>
        <taxon>Bacillati</taxon>
        <taxon>Actinomycetota</taxon>
        <taxon>Actinomycetes</taxon>
        <taxon>Micrococcales</taxon>
        <taxon>Micrococcaceae</taxon>
        <taxon>Kocuria</taxon>
    </lineage>
</organism>
<keyword evidence="2 4" id="KW-0479">Metal-binding</keyword>
<dbReference type="GO" id="GO:0030973">
    <property type="term" value="F:molybdate ion binding"/>
    <property type="evidence" value="ECO:0007669"/>
    <property type="project" value="TreeGrafter"/>
</dbReference>
<dbReference type="PIRSF" id="PIRSF004846">
    <property type="entry name" value="ModA"/>
    <property type="match status" value="1"/>
</dbReference>
<dbReference type="CDD" id="cd13538">
    <property type="entry name" value="PBP2_ModA_like_1"/>
    <property type="match status" value="1"/>
</dbReference>
<reference evidence="6 7" key="1">
    <citation type="journal article" date="2014" name="Genome Announc.">
        <title>Draft Genome Sequence of Kocuria palustris PEL.</title>
        <authorList>
            <person name="Sharma G."/>
            <person name="Khatri I."/>
            <person name="Subramanian S."/>
        </authorList>
    </citation>
    <scope>NUCLEOTIDE SEQUENCE [LARGE SCALE GENOMIC DNA]</scope>
    <source>
        <strain evidence="6 7">PEL</strain>
    </source>
</reference>
<evidence type="ECO:0000256" key="1">
    <source>
        <dbReference type="ARBA" id="ARBA00009175"/>
    </source>
</evidence>
<evidence type="ECO:0000256" key="4">
    <source>
        <dbReference type="PIRSR" id="PIRSR004846-1"/>
    </source>
</evidence>
<feature type="binding site" evidence="4">
    <location>
        <position position="191"/>
    </location>
    <ligand>
        <name>molybdate</name>
        <dbReference type="ChEBI" id="CHEBI:36264"/>
    </ligand>
</feature>
<evidence type="ECO:0000256" key="3">
    <source>
        <dbReference type="ARBA" id="ARBA00022729"/>
    </source>
</evidence>
<dbReference type="Pfam" id="PF13531">
    <property type="entry name" value="SBP_bac_11"/>
    <property type="match status" value="1"/>
</dbReference>
<feature type="binding site" evidence="4">
    <location>
        <position position="70"/>
    </location>
    <ligand>
        <name>molybdate</name>
        <dbReference type="ChEBI" id="CHEBI:36264"/>
    </ligand>
</feature>
<accession>M2YF50</accession>
<dbReference type="SUPFAM" id="SSF53850">
    <property type="entry name" value="Periplasmic binding protein-like II"/>
    <property type="match status" value="1"/>
</dbReference>
<keyword evidence="4" id="KW-0500">Molybdenum</keyword>
<dbReference type="InterPro" id="IPR050682">
    <property type="entry name" value="ModA/WtpA"/>
</dbReference>
<comment type="caution">
    <text evidence="6">The sequence shown here is derived from an EMBL/GenBank/DDBJ whole genome shotgun (WGS) entry which is preliminary data.</text>
</comment>
<dbReference type="InterPro" id="IPR005950">
    <property type="entry name" value="ModA"/>
</dbReference>
<feature type="binding site" evidence="4">
    <location>
        <position position="173"/>
    </location>
    <ligand>
        <name>molybdate</name>
        <dbReference type="ChEBI" id="CHEBI:36264"/>
    </ligand>
</feature>
<evidence type="ECO:0000313" key="7">
    <source>
        <dbReference type="Proteomes" id="UP000009877"/>
    </source>
</evidence>
<dbReference type="PANTHER" id="PTHR30632">
    <property type="entry name" value="MOLYBDATE-BINDING PERIPLASMIC PROTEIN"/>
    <property type="match status" value="1"/>
</dbReference>
<sequence length="255" mass="26658">MSARTLRPLALAAVPALALSGCGGLEEDGEEQQTLTVFAAASLTDSFTDLAEQFEEDHPDVDVQLSFAGSSALVSQLEEGADADVLATADERTMDQASEGGLLESEPQTLATNTLTIAVPAGNPGGVESWEDLSSAELDTVICEQRVPCGAATVELEDVTGVEVAAVSEEGSVTDVLGKVASGQADAGVVYRTDVTSAGDQVEEIEIPDTDRAVNRYPISVLTDSEDQDLAQEFSDFVRSDTGRERLEQEGFGAP</sequence>
<proteinExistence type="inferred from homology"/>
<keyword evidence="3 5" id="KW-0732">Signal</keyword>
<dbReference type="NCBIfam" id="TIGR01256">
    <property type="entry name" value="modA"/>
    <property type="match status" value="1"/>
</dbReference>
<dbReference type="PROSITE" id="PS51257">
    <property type="entry name" value="PROKAR_LIPOPROTEIN"/>
    <property type="match status" value="1"/>
</dbReference>
<feature type="chain" id="PRO_5004030161" evidence="5">
    <location>
        <begin position="19"/>
        <end position="255"/>
    </location>
</feature>
<dbReference type="STRING" id="71999.KPaMU14_11515"/>
<dbReference type="GO" id="GO:0046872">
    <property type="term" value="F:metal ion binding"/>
    <property type="evidence" value="ECO:0007669"/>
    <property type="project" value="UniProtKB-KW"/>
</dbReference>
<protein>
    <submittedName>
        <fullName evidence="6">Molybdenum ABC transporter, periplasmic molybdenum-binding protein ModA</fullName>
    </submittedName>
</protein>
<dbReference type="Proteomes" id="UP000009877">
    <property type="component" value="Unassembled WGS sequence"/>
</dbReference>
<dbReference type="Gene3D" id="3.40.190.10">
    <property type="entry name" value="Periplasmic binding protein-like II"/>
    <property type="match status" value="2"/>
</dbReference>
<evidence type="ECO:0000313" key="6">
    <source>
        <dbReference type="EMBL" id="EME37209.1"/>
    </source>
</evidence>
<comment type="similarity">
    <text evidence="1">Belongs to the bacterial solute-binding protein ModA family.</text>
</comment>
<feature type="binding site" evidence="4">
    <location>
        <position position="42"/>
    </location>
    <ligand>
        <name>molybdate</name>
        <dbReference type="ChEBI" id="CHEBI:36264"/>
    </ligand>
</feature>
<evidence type="ECO:0000256" key="5">
    <source>
        <dbReference type="SAM" id="SignalP"/>
    </source>
</evidence>